<keyword evidence="2" id="KW-0238">DNA-binding</keyword>
<dbReference type="InterPro" id="IPR037923">
    <property type="entry name" value="HTH-like"/>
</dbReference>
<dbReference type="Proteomes" id="UP000244450">
    <property type="component" value="Unassembled WGS sequence"/>
</dbReference>
<dbReference type="PANTHER" id="PTHR43280">
    <property type="entry name" value="ARAC-FAMILY TRANSCRIPTIONAL REGULATOR"/>
    <property type="match status" value="1"/>
</dbReference>
<dbReference type="Pfam" id="PF02311">
    <property type="entry name" value="AraC_binding"/>
    <property type="match status" value="1"/>
</dbReference>
<protein>
    <recommendedName>
        <fullName evidence="4">HTH araC/xylS-type domain-containing protein</fullName>
    </recommendedName>
</protein>
<dbReference type="InterPro" id="IPR014710">
    <property type="entry name" value="RmlC-like_jellyroll"/>
</dbReference>
<dbReference type="InterPro" id="IPR009057">
    <property type="entry name" value="Homeodomain-like_sf"/>
</dbReference>
<sequence length="294" mass="34804">MLRKTEEIPFQHFPHAGQISLFKIGDYQSEITRKPHRHAFYHLIWFTQGRGTHMVDFKEYEQKDNTLFVLHPGQVHQVLEDKAAGGNQGWTISFTEKFYFARAEDDQSHFQHLSILHDFYHTAPIHLSDHASRSFQGLVPLMEQELQWAHCQRNVIKQYLTTFLTVAERERKRQDLQEVAQTGETAMNDHRTVQLRQLLEKHFRQEHHTGFYASEFALTPKRLNEISRLNTGKTVTELLHERLMLEAKRNLAFSTVSVKEICYDLGFEDPAYFSRFFKHHTGVTPQHFREHMFK</sequence>
<evidence type="ECO:0000259" key="4">
    <source>
        <dbReference type="PROSITE" id="PS01124"/>
    </source>
</evidence>
<accession>A0A2T7BKR6</accession>
<dbReference type="GO" id="GO:0043565">
    <property type="term" value="F:sequence-specific DNA binding"/>
    <property type="evidence" value="ECO:0007669"/>
    <property type="project" value="InterPro"/>
</dbReference>
<dbReference type="PRINTS" id="PR00032">
    <property type="entry name" value="HTHARAC"/>
</dbReference>
<feature type="domain" description="HTH araC/xylS-type" evidence="4">
    <location>
        <begin position="193"/>
        <end position="291"/>
    </location>
</feature>
<dbReference type="GO" id="GO:0003700">
    <property type="term" value="F:DNA-binding transcription factor activity"/>
    <property type="evidence" value="ECO:0007669"/>
    <property type="project" value="InterPro"/>
</dbReference>
<keyword evidence="1" id="KW-0805">Transcription regulation</keyword>
<dbReference type="PROSITE" id="PS01124">
    <property type="entry name" value="HTH_ARAC_FAMILY_2"/>
    <property type="match status" value="1"/>
</dbReference>
<dbReference type="OrthoDB" id="1096411at2"/>
<dbReference type="RefSeq" id="WP_108684906.1">
    <property type="nucleotide sequence ID" value="NZ_QCYK01000001.1"/>
</dbReference>
<dbReference type="AlphaFoldDB" id="A0A2T7BKR6"/>
<proteinExistence type="predicted"/>
<dbReference type="Pfam" id="PF12833">
    <property type="entry name" value="HTH_18"/>
    <property type="match status" value="1"/>
</dbReference>
<name>A0A2T7BKR6_9BACT</name>
<reference evidence="5 6" key="1">
    <citation type="submission" date="2018-04" db="EMBL/GenBank/DDBJ databases">
        <title>Chitinophaga fuyangensis sp. nov., isolated from soil in a chemical factory.</title>
        <authorList>
            <person name="Chen K."/>
        </authorList>
    </citation>
    <scope>NUCLEOTIDE SEQUENCE [LARGE SCALE GENOMIC DNA]</scope>
    <source>
        <strain evidence="5 6">LY-1</strain>
    </source>
</reference>
<gene>
    <name evidence="5" type="ORF">DCC81_01925</name>
</gene>
<keyword evidence="6" id="KW-1185">Reference proteome</keyword>
<evidence type="ECO:0000256" key="3">
    <source>
        <dbReference type="ARBA" id="ARBA00023163"/>
    </source>
</evidence>
<evidence type="ECO:0000256" key="1">
    <source>
        <dbReference type="ARBA" id="ARBA00023015"/>
    </source>
</evidence>
<dbReference type="InterPro" id="IPR020449">
    <property type="entry name" value="Tscrpt_reg_AraC-type_HTH"/>
</dbReference>
<dbReference type="SUPFAM" id="SSF46689">
    <property type="entry name" value="Homeodomain-like"/>
    <property type="match status" value="1"/>
</dbReference>
<dbReference type="PANTHER" id="PTHR43280:SF32">
    <property type="entry name" value="TRANSCRIPTIONAL REGULATORY PROTEIN"/>
    <property type="match status" value="1"/>
</dbReference>
<comment type="caution">
    <text evidence="5">The sequence shown here is derived from an EMBL/GenBank/DDBJ whole genome shotgun (WGS) entry which is preliminary data.</text>
</comment>
<evidence type="ECO:0000256" key="2">
    <source>
        <dbReference type="ARBA" id="ARBA00023125"/>
    </source>
</evidence>
<dbReference type="SUPFAM" id="SSF51215">
    <property type="entry name" value="Regulatory protein AraC"/>
    <property type="match status" value="1"/>
</dbReference>
<dbReference type="InterPro" id="IPR018060">
    <property type="entry name" value="HTH_AraC"/>
</dbReference>
<dbReference type="Gene3D" id="1.10.10.60">
    <property type="entry name" value="Homeodomain-like"/>
    <property type="match status" value="1"/>
</dbReference>
<evidence type="ECO:0000313" key="5">
    <source>
        <dbReference type="EMBL" id="PUZ28268.1"/>
    </source>
</evidence>
<evidence type="ECO:0000313" key="6">
    <source>
        <dbReference type="Proteomes" id="UP000244450"/>
    </source>
</evidence>
<dbReference type="EMBL" id="QCYK01000001">
    <property type="protein sequence ID" value="PUZ28268.1"/>
    <property type="molecule type" value="Genomic_DNA"/>
</dbReference>
<dbReference type="SMART" id="SM00342">
    <property type="entry name" value="HTH_ARAC"/>
    <property type="match status" value="1"/>
</dbReference>
<organism evidence="5 6">
    <name type="scientific">Chitinophaga parva</name>
    <dbReference type="NCBI Taxonomy" id="2169414"/>
    <lineage>
        <taxon>Bacteria</taxon>
        <taxon>Pseudomonadati</taxon>
        <taxon>Bacteroidota</taxon>
        <taxon>Chitinophagia</taxon>
        <taxon>Chitinophagales</taxon>
        <taxon>Chitinophagaceae</taxon>
        <taxon>Chitinophaga</taxon>
    </lineage>
</organism>
<dbReference type="InterPro" id="IPR003313">
    <property type="entry name" value="AraC-bd"/>
</dbReference>
<dbReference type="Gene3D" id="2.60.120.10">
    <property type="entry name" value="Jelly Rolls"/>
    <property type="match status" value="1"/>
</dbReference>
<keyword evidence="3" id="KW-0804">Transcription</keyword>